<accession>A0A7J5GRH5</accession>
<dbReference type="PANTHER" id="PTHR22916:SF3">
    <property type="entry name" value="UDP-GLCNAC:BETAGAL BETA-1,3-N-ACETYLGLUCOSAMINYLTRANSFERASE-LIKE PROTEIN 1"/>
    <property type="match status" value="1"/>
</dbReference>
<feature type="non-terminal residue" evidence="2">
    <location>
        <position position="118"/>
    </location>
</feature>
<dbReference type="PANTHER" id="PTHR22916">
    <property type="entry name" value="GLYCOSYLTRANSFERASE"/>
    <property type="match status" value="1"/>
</dbReference>
<dbReference type="InterPro" id="IPR001173">
    <property type="entry name" value="Glyco_trans_2-like"/>
</dbReference>
<evidence type="ECO:0000313" key="2">
    <source>
        <dbReference type="EMBL" id="KAB4180071.1"/>
    </source>
</evidence>
<name>A0A7J5GRH5_BACUN</name>
<evidence type="ECO:0000313" key="3">
    <source>
        <dbReference type="Proteomes" id="UP000442334"/>
    </source>
</evidence>
<dbReference type="CDD" id="cd00761">
    <property type="entry name" value="Glyco_tranf_GTA_type"/>
    <property type="match status" value="1"/>
</dbReference>
<proteinExistence type="predicted"/>
<evidence type="ECO:0000259" key="1">
    <source>
        <dbReference type="Pfam" id="PF00535"/>
    </source>
</evidence>
<keyword evidence="2" id="KW-0808">Transferase</keyword>
<reference evidence="2 3" key="1">
    <citation type="journal article" date="2019" name="Nat. Med.">
        <title>A library of human gut bacterial isolates paired with longitudinal multiomics data enables mechanistic microbiome research.</title>
        <authorList>
            <person name="Poyet M."/>
            <person name="Groussin M."/>
            <person name="Gibbons S.M."/>
            <person name="Avila-Pacheco J."/>
            <person name="Jiang X."/>
            <person name="Kearney S.M."/>
            <person name="Perrotta A.R."/>
            <person name="Berdy B."/>
            <person name="Zhao S."/>
            <person name="Lieberman T.D."/>
            <person name="Swanson P.K."/>
            <person name="Smith M."/>
            <person name="Roesemann S."/>
            <person name="Alexander J.E."/>
            <person name="Rich S.A."/>
            <person name="Livny J."/>
            <person name="Vlamakis H."/>
            <person name="Clish C."/>
            <person name="Bullock K."/>
            <person name="Deik A."/>
            <person name="Scott J."/>
            <person name="Pierce K.A."/>
            <person name="Xavier R.J."/>
            <person name="Alm E.J."/>
        </authorList>
    </citation>
    <scope>NUCLEOTIDE SEQUENCE [LARGE SCALE GENOMIC DNA]</scope>
    <source>
        <strain evidence="2 3">BIOML-A21</strain>
    </source>
</reference>
<feature type="domain" description="Glycosyltransferase 2-like" evidence="1">
    <location>
        <begin position="6"/>
        <end position="111"/>
    </location>
</feature>
<dbReference type="Pfam" id="PF00535">
    <property type="entry name" value="Glycos_transf_2"/>
    <property type="match status" value="1"/>
</dbReference>
<dbReference type="Gene3D" id="3.90.550.10">
    <property type="entry name" value="Spore Coat Polysaccharide Biosynthesis Protein SpsA, Chain A"/>
    <property type="match status" value="1"/>
</dbReference>
<protein>
    <submittedName>
        <fullName evidence="2">Glycosyltransferase family 2 protein</fullName>
    </submittedName>
</protein>
<dbReference type="SUPFAM" id="SSF53448">
    <property type="entry name" value="Nucleotide-diphospho-sugar transferases"/>
    <property type="match status" value="1"/>
</dbReference>
<dbReference type="EMBL" id="WCUA01000080">
    <property type="protein sequence ID" value="KAB4180071.1"/>
    <property type="molecule type" value="Genomic_DNA"/>
</dbReference>
<dbReference type="AlphaFoldDB" id="A0A7J5GRH5"/>
<dbReference type="InterPro" id="IPR029044">
    <property type="entry name" value="Nucleotide-diphossugar_trans"/>
</dbReference>
<organism evidence="2 3">
    <name type="scientific">Bacteroides uniformis</name>
    <dbReference type="NCBI Taxonomy" id="820"/>
    <lineage>
        <taxon>Bacteria</taxon>
        <taxon>Pseudomonadati</taxon>
        <taxon>Bacteroidota</taxon>
        <taxon>Bacteroidia</taxon>
        <taxon>Bacteroidales</taxon>
        <taxon>Bacteroidaceae</taxon>
        <taxon>Bacteroides</taxon>
    </lineage>
</organism>
<dbReference type="GO" id="GO:0016758">
    <property type="term" value="F:hexosyltransferase activity"/>
    <property type="evidence" value="ECO:0007669"/>
    <property type="project" value="UniProtKB-ARBA"/>
</dbReference>
<gene>
    <name evidence="2" type="ORF">GAQ34_22095</name>
</gene>
<dbReference type="RefSeq" id="WP_151874737.1">
    <property type="nucleotide sequence ID" value="NZ_WCUA01000080.1"/>
</dbReference>
<sequence>MKKLAIIIPAYKPRFLQETLDSIAKQNNHEFTVYIGDDASPYPLETIVDRYKNKFDIIYHRFEQNMGKKDLPGHWERCILLSAEELIWLFSDDDLMPFDGVARIIRASQKHSEGKYIF</sequence>
<dbReference type="Proteomes" id="UP000442334">
    <property type="component" value="Unassembled WGS sequence"/>
</dbReference>
<comment type="caution">
    <text evidence="2">The sequence shown here is derived from an EMBL/GenBank/DDBJ whole genome shotgun (WGS) entry which is preliminary data.</text>
</comment>